<proteinExistence type="predicted"/>
<comment type="caution">
    <text evidence="2">The sequence shown here is derived from an EMBL/GenBank/DDBJ whole genome shotgun (WGS) entry which is preliminary data.</text>
</comment>
<accession>A0A7J5X653</accession>
<keyword evidence="1" id="KW-0812">Transmembrane</keyword>
<evidence type="ECO:0000313" key="3">
    <source>
        <dbReference type="Proteomes" id="UP000518266"/>
    </source>
</evidence>
<organism evidence="2 3">
    <name type="scientific">Dissostichus mawsoni</name>
    <name type="common">Antarctic cod</name>
    <dbReference type="NCBI Taxonomy" id="36200"/>
    <lineage>
        <taxon>Eukaryota</taxon>
        <taxon>Metazoa</taxon>
        <taxon>Chordata</taxon>
        <taxon>Craniata</taxon>
        <taxon>Vertebrata</taxon>
        <taxon>Euteleostomi</taxon>
        <taxon>Actinopterygii</taxon>
        <taxon>Neopterygii</taxon>
        <taxon>Teleostei</taxon>
        <taxon>Neoteleostei</taxon>
        <taxon>Acanthomorphata</taxon>
        <taxon>Eupercaria</taxon>
        <taxon>Perciformes</taxon>
        <taxon>Notothenioidei</taxon>
        <taxon>Nototheniidae</taxon>
        <taxon>Dissostichus</taxon>
    </lineage>
</organism>
<keyword evidence="1" id="KW-0472">Membrane</keyword>
<protein>
    <submittedName>
        <fullName evidence="2">Uncharacterized protein</fullName>
    </submittedName>
</protein>
<reference evidence="2 3" key="1">
    <citation type="submission" date="2020-03" db="EMBL/GenBank/DDBJ databases">
        <title>Dissostichus mawsoni Genome sequencing and assembly.</title>
        <authorList>
            <person name="Park H."/>
        </authorList>
    </citation>
    <scope>NUCLEOTIDE SEQUENCE [LARGE SCALE GENOMIC DNA]</scope>
    <source>
        <strain evidence="2">DM0001</strain>
        <tissue evidence="2">Muscle</tissue>
    </source>
</reference>
<dbReference type="AlphaFoldDB" id="A0A7J5X653"/>
<keyword evidence="3" id="KW-1185">Reference proteome</keyword>
<feature type="non-terminal residue" evidence="2">
    <location>
        <position position="1"/>
    </location>
</feature>
<name>A0A7J5X653_DISMA</name>
<evidence type="ECO:0000256" key="1">
    <source>
        <dbReference type="SAM" id="Phobius"/>
    </source>
</evidence>
<evidence type="ECO:0000313" key="2">
    <source>
        <dbReference type="EMBL" id="KAF3832313.1"/>
    </source>
</evidence>
<dbReference type="Proteomes" id="UP000518266">
    <property type="component" value="Unassembled WGS sequence"/>
</dbReference>
<gene>
    <name evidence="2" type="ORF">F7725_025978</name>
</gene>
<keyword evidence="1" id="KW-1133">Transmembrane helix</keyword>
<sequence length="75" mass="8633">MMKEGGTYRKWVDQRDMTKTKIQGVCGQEVRGRVCLQKEIGMKRHHEKLSISLMITVLCLGSLLTTALWIIVDNR</sequence>
<feature type="transmembrane region" description="Helical" evidence="1">
    <location>
        <begin position="51"/>
        <end position="72"/>
    </location>
</feature>
<dbReference type="EMBL" id="JAAKFY010000027">
    <property type="protein sequence ID" value="KAF3832313.1"/>
    <property type="molecule type" value="Genomic_DNA"/>
</dbReference>